<sequence length="183" mass="20210">MFGPRGVISADDTIIYDKRLATLTDDIAGSLPRFLKYFTTRVAPLVRQVVAVVGAAGCIDQTWTNNNCESVNPVLKHLIDWQPQPAHHLAKTLILHIQAQYKDVERAMICPGHYKLPPDSAGCSIKLSVYATKTVAETETMETFSAQHGNLDLSLLLNLDLSRIGMQVSGHVCLVSWPWIKEG</sequence>
<name>A0A8J4XM25_CHIOP</name>
<evidence type="ECO:0000313" key="2">
    <source>
        <dbReference type="Proteomes" id="UP000770661"/>
    </source>
</evidence>
<protein>
    <submittedName>
        <fullName evidence="1">Uncharacterized protein</fullName>
    </submittedName>
</protein>
<comment type="caution">
    <text evidence="1">The sequence shown here is derived from an EMBL/GenBank/DDBJ whole genome shotgun (WGS) entry which is preliminary data.</text>
</comment>
<reference evidence="1" key="1">
    <citation type="submission" date="2020-07" db="EMBL/GenBank/DDBJ databases">
        <title>The High-quality genome of the commercially important snow crab, Chionoecetes opilio.</title>
        <authorList>
            <person name="Jeong J.-H."/>
            <person name="Ryu S."/>
        </authorList>
    </citation>
    <scope>NUCLEOTIDE SEQUENCE</scope>
    <source>
        <strain evidence="1">MADBK_172401_WGS</strain>
        <tissue evidence="1">Digestive gland</tissue>
    </source>
</reference>
<gene>
    <name evidence="1" type="ORF">GWK47_024727</name>
</gene>
<proteinExistence type="predicted"/>
<dbReference type="AlphaFoldDB" id="A0A8J4XM25"/>
<evidence type="ECO:0000313" key="1">
    <source>
        <dbReference type="EMBL" id="KAG0704205.1"/>
    </source>
</evidence>
<dbReference type="EMBL" id="JACEEZ010025140">
    <property type="protein sequence ID" value="KAG0704205.1"/>
    <property type="molecule type" value="Genomic_DNA"/>
</dbReference>
<accession>A0A8J4XM25</accession>
<dbReference type="Proteomes" id="UP000770661">
    <property type="component" value="Unassembled WGS sequence"/>
</dbReference>
<dbReference type="OrthoDB" id="6121320at2759"/>
<keyword evidence="2" id="KW-1185">Reference proteome</keyword>
<organism evidence="1 2">
    <name type="scientific">Chionoecetes opilio</name>
    <name type="common">Atlantic snow crab</name>
    <name type="synonym">Cancer opilio</name>
    <dbReference type="NCBI Taxonomy" id="41210"/>
    <lineage>
        <taxon>Eukaryota</taxon>
        <taxon>Metazoa</taxon>
        <taxon>Ecdysozoa</taxon>
        <taxon>Arthropoda</taxon>
        <taxon>Crustacea</taxon>
        <taxon>Multicrustacea</taxon>
        <taxon>Malacostraca</taxon>
        <taxon>Eumalacostraca</taxon>
        <taxon>Eucarida</taxon>
        <taxon>Decapoda</taxon>
        <taxon>Pleocyemata</taxon>
        <taxon>Brachyura</taxon>
        <taxon>Eubrachyura</taxon>
        <taxon>Majoidea</taxon>
        <taxon>Majidae</taxon>
        <taxon>Chionoecetes</taxon>
    </lineage>
</organism>